<comment type="function">
    <text evidence="17">Escort protein required for cholesterol as well as lipid homeostasis. Regulates export of the SCAP-SREBP complex from the endoplasmic reticulum to the Golgi upon low cholesterol, thereby regulating the processing of sterol regulatory element-binding proteins (SREBPs) SREBF1/SREBP1 and SREBF2/SREBP2. At high sterol concentrations, formation of a ternary complex with INSIG (INSIG1 or INSIG2) leads to mask the ER export signal in SCAP, promoting retention of the complex in the endoplasmic reticulum. Low sterol concentrations trigger release of INSIG, a conformational change in the SSD domain of SCAP, unmasking of the ER export signal, promoting recruitment into COPII-coated vesicles and transport of the SCAP-SREBP to the Golgi: in the Golgi, SREBPs are then processed, releasing the transcription factor fragment of SREBPs from the membrane, its import into the nucleus and up-regulation of LDLR, INSIG1 and the mevalonate pathway. Binds cholesterol via its SSD domain.</text>
</comment>
<comment type="caution">
    <text evidence="22">The sequence shown here is derived from an EMBL/GenBank/DDBJ whole genome shotgun (WGS) entry which is preliminary data.</text>
</comment>
<evidence type="ECO:0000256" key="1">
    <source>
        <dbReference type="ARBA" id="ARBA00004240"/>
    </source>
</evidence>
<dbReference type="GO" id="GO:0032934">
    <property type="term" value="F:sterol binding"/>
    <property type="evidence" value="ECO:0007669"/>
    <property type="project" value="InterPro"/>
</dbReference>
<evidence type="ECO:0000256" key="3">
    <source>
        <dbReference type="ARBA" id="ARBA00004557"/>
    </source>
</evidence>
<evidence type="ECO:0000256" key="12">
    <source>
        <dbReference type="ARBA" id="ARBA00023121"/>
    </source>
</evidence>
<evidence type="ECO:0000256" key="14">
    <source>
        <dbReference type="ARBA" id="ARBA00023166"/>
    </source>
</evidence>
<feature type="region of interest" description="Disordered" evidence="19">
    <location>
        <begin position="823"/>
        <end position="855"/>
    </location>
</feature>
<keyword evidence="11" id="KW-0443">Lipid metabolism</keyword>
<dbReference type="GO" id="GO:0008203">
    <property type="term" value="P:cholesterol metabolic process"/>
    <property type="evidence" value="ECO:0007669"/>
    <property type="project" value="UniProtKB-KW"/>
</dbReference>
<feature type="compositionally biased region" description="Low complexity" evidence="19">
    <location>
        <begin position="1110"/>
        <end position="1119"/>
    </location>
</feature>
<accession>A0A9D4CA42</accession>
<feature type="domain" description="SSD" evidence="21">
    <location>
        <begin position="394"/>
        <end position="552"/>
    </location>
</feature>
<reference evidence="22" key="1">
    <citation type="journal article" date="2019" name="bioRxiv">
        <title>The Genome of the Zebra Mussel, Dreissena polymorpha: A Resource for Invasive Species Research.</title>
        <authorList>
            <person name="McCartney M.A."/>
            <person name="Auch B."/>
            <person name="Kono T."/>
            <person name="Mallez S."/>
            <person name="Zhang Y."/>
            <person name="Obille A."/>
            <person name="Becker A."/>
            <person name="Abrahante J.E."/>
            <person name="Garbe J."/>
            <person name="Badalamenti J.P."/>
            <person name="Herman A."/>
            <person name="Mangelson H."/>
            <person name="Liachko I."/>
            <person name="Sullivan S."/>
            <person name="Sone E.D."/>
            <person name="Koren S."/>
            <person name="Silverstein K.A.T."/>
            <person name="Beckman K.B."/>
            <person name="Gohl D.M."/>
        </authorList>
    </citation>
    <scope>NUCLEOTIDE SEQUENCE</scope>
    <source>
        <strain evidence="22">Duluth1</strain>
        <tissue evidence="22">Whole animal</tissue>
    </source>
</reference>
<keyword evidence="16" id="KW-0968">Cytoplasmic vesicle</keyword>
<feature type="transmembrane region" description="Helical" evidence="20">
    <location>
        <begin position="123"/>
        <end position="145"/>
    </location>
</feature>
<evidence type="ECO:0000256" key="15">
    <source>
        <dbReference type="ARBA" id="ARBA00023221"/>
    </source>
</evidence>
<dbReference type="InterPro" id="IPR015943">
    <property type="entry name" value="WD40/YVTN_repeat-like_dom_sf"/>
</dbReference>
<feature type="repeat" description="WD" evidence="18">
    <location>
        <begin position="1393"/>
        <end position="1432"/>
    </location>
</feature>
<dbReference type="PROSITE" id="PS50082">
    <property type="entry name" value="WD_REPEATS_2"/>
    <property type="match status" value="2"/>
</dbReference>
<keyword evidence="7 18" id="KW-0853">WD repeat</keyword>
<keyword evidence="10" id="KW-0333">Golgi apparatus</keyword>
<keyword evidence="13 20" id="KW-0472">Membrane</keyword>
<evidence type="ECO:0000256" key="11">
    <source>
        <dbReference type="ARBA" id="ARBA00023098"/>
    </source>
</evidence>
<dbReference type="InterPro" id="IPR011047">
    <property type="entry name" value="Quinoprotein_ADH-like_sf"/>
</dbReference>
<keyword evidence="14" id="KW-1207">Sterol metabolism</keyword>
<feature type="transmembrane region" description="Helical" evidence="20">
    <location>
        <begin position="891"/>
        <end position="913"/>
    </location>
</feature>
<feature type="transmembrane region" description="Helical" evidence="20">
    <location>
        <begin position="423"/>
        <end position="449"/>
    </location>
</feature>
<keyword evidence="20" id="KW-0812">Transmembrane</keyword>
<keyword evidence="20" id="KW-1133">Transmembrane helix</keyword>
<dbReference type="InterPro" id="IPR053958">
    <property type="entry name" value="HMGCR/SNAP/NPC1-like_SSD"/>
</dbReference>
<evidence type="ECO:0000256" key="16">
    <source>
        <dbReference type="ARBA" id="ARBA00023329"/>
    </source>
</evidence>
<feature type="transmembrane region" description="Helical" evidence="20">
    <location>
        <begin position="530"/>
        <end position="552"/>
    </location>
</feature>
<dbReference type="GO" id="GO:0012507">
    <property type="term" value="C:ER to Golgi transport vesicle membrane"/>
    <property type="evidence" value="ECO:0007669"/>
    <property type="project" value="UniProtKB-SubCell"/>
</dbReference>
<evidence type="ECO:0000256" key="10">
    <source>
        <dbReference type="ARBA" id="ARBA00023034"/>
    </source>
</evidence>
<dbReference type="Gene3D" id="2.130.10.10">
    <property type="entry name" value="YVTN repeat-like/Quinoprotein amine dehydrogenase"/>
    <property type="match status" value="2"/>
</dbReference>
<keyword evidence="15" id="KW-0753">Steroid metabolism</keyword>
<dbReference type="Pfam" id="PF12349">
    <property type="entry name" value="Sterol-sensing"/>
    <property type="match status" value="1"/>
</dbReference>
<keyword evidence="6" id="KW-0153">Cholesterol metabolism</keyword>
<feature type="repeat" description="WD" evidence="18">
    <location>
        <begin position="1350"/>
        <end position="1392"/>
    </location>
</feature>
<dbReference type="InterPro" id="IPR057042">
    <property type="entry name" value="Beta-prop_SCAP"/>
</dbReference>
<dbReference type="InterPro" id="IPR057041">
    <property type="entry name" value="SCAP_N"/>
</dbReference>
<feature type="compositionally biased region" description="Basic and acidic residues" evidence="19">
    <location>
        <begin position="823"/>
        <end position="834"/>
    </location>
</feature>
<gene>
    <name evidence="22" type="ORF">DPMN_062581</name>
</gene>
<evidence type="ECO:0000256" key="5">
    <source>
        <dbReference type="ARBA" id="ARBA00019541"/>
    </source>
</evidence>
<dbReference type="GO" id="GO:0045540">
    <property type="term" value="P:regulation of cholesterol biosynthetic process"/>
    <property type="evidence" value="ECO:0007669"/>
    <property type="project" value="TreeGrafter"/>
</dbReference>
<feature type="region of interest" description="Disordered" evidence="19">
    <location>
        <begin position="1097"/>
        <end position="1119"/>
    </location>
</feature>
<feature type="compositionally biased region" description="Basic and acidic residues" evidence="19">
    <location>
        <begin position="1097"/>
        <end position="1109"/>
    </location>
</feature>
<dbReference type="EMBL" id="JAIWYP010000013">
    <property type="protein sequence ID" value="KAH3719714.1"/>
    <property type="molecule type" value="Genomic_DNA"/>
</dbReference>
<evidence type="ECO:0000256" key="13">
    <source>
        <dbReference type="ARBA" id="ARBA00023136"/>
    </source>
</evidence>
<evidence type="ECO:0000256" key="19">
    <source>
        <dbReference type="SAM" id="MobiDB-lite"/>
    </source>
</evidence>
<feature type="compositionally biased region" description="Basic and acidic residues" evidence="19">
    <location>
        <begin position="843"/>
        <end position="855"/>
    </location>
</feature>
<dbReference type="InterPro" id="IPR000731">
    <property type="entry name" value="SSD"/>
</dbReference>
<evidence type="ECO:0000256" key="2">
    <source>
        <dbReference type="ARBA" id="ARBA00004394"/>
    </source>
</evidence>
<dbReference type="GO" id="GO:0032933">
    <property type="term" value="P:SREBP signaling pathway"/>
    <property type="evidence" value="ECO:0007669"/>
    <property type="project" value="InterPro"/>
</dbReference>
<keyword evidence="23" id="KW-1185">Reference proteome</keyword>
<dbReference type="SMART" id="SM00320">
    <property type="entry name" value="WD40"/>
    <property type="match status" value="6"/>
</dbReference>
<evidence type="ECO:0000256" key="4">
    <source>
        <dbReference type="ARBA" id="ARBA00007410"/>
    </source>
</evidence>
<evidence type="ECO:0000256" key="6">
    <source>
        <dbReference type="ARBA" id="ARBA00022548"/>
    </source>
</evidence>
<dbReference type="GO" id="GO:0000139">
    <property type="term" value="C:Golgi membrane"/>
    <property type="evidence" value="ECO:0007669"/>
    <property type="project" value="UniProtKB-SubCell"/>
</dbReference>
<dbReference type="Pfam" id="PF24017">
    <property type="entry name" value="Beta-prop_SCAP"/>
    <property type="match status" value="1"/>
</dbReference>
<dbReference type="Pfam" id="PF24006">
    <property type="entry name" value="SCAP_N"/>
    <property type="match status" value="1"/>
</dbReference>
<dbReference type="Proteomes" id="UP000828390">
    <property type="component" value="Unassembled WGS sequence"/>
</dbReference>
<feature type="transmembrane region" description="Helical" evidence="20">
    <location>
        <begin position="652"/>
        <end position="670"/>
    </location>
</feature>
<evidence type="ECO:0000256" key="20">
    <source>
        <dbReference type="SAM" id="Phobius"/>
    </source>
</evidence>
<evidence type="ECO:0000256" key="7">
    <source>
        <dbReference type="ARBA" id="ARBA00022574"/>
    </source>
</evidence>
<dbReference type="PROSITE" id="PS50294">
    <property type="entry name" value="WD_REPEATS_REGION"/>
    <property type="match status" value="1"/>
</dbReference>
<proteinExistence type="inferred from homology"/>
<organism evidence="22 23">
    <name type="scientific">Dreissena polymorpha</name>
    <name type="common">Zebra mussel</name>
    <name type="synonym">Mytilus polymorpha</name>
    <dbReference type="NCBI Taxonomy" id="45954"/>
    <lineage>
        <taxon>Eukaryota</taxon>
        <taxon>Metazoa</taxon>
        <taxon>Spiralia</taxon>
        <taxon>Lophotrochozoa</taxon>
        <taxon>Mollusca</taxon>
        <taxon>Bivalvia</taxon>
        <taxon>Autobranchia</taxon>
        <taxon>Heteroconchia</taxon>
        <taxon>Euheterodonta</taxon>
        <taxon>Imparidentia</taxon>
        <taxon>Neoheterodontei</taxon>
        <taxon>Myida</taxon>
        <taxon>Dreissenoidea</taxon>
        <taxon>Dreissenidae</taxon>
        <taxon>Dreissena</taxon>
    </lineage>
</organism>
<keyword evidence="8" id="KW-0677">Repeat</keyword>
<evidence type="ECO:0000313" key="22">
    <source>
        <dbReference type="EMBL" id="KAH3719714.1"/>
    </source>
</evidence>
<protein>
    <recommendedName>
        <fullName evidence="5">Sterol regulatory element-binding protein cleavage-activating protein</fullName>
    </recommendedName>
</protein>
<comment type="similarity">
    <text evidence="4">Belongs to the WD repeat SCAP family.</text>
</comment>
<evidence type="ECO:0000259" key="21">
    <source>
        <dbReference type="PROSITE" id="PS50156"/>
    </source>
</evidence>
<comment type="subcellular location">
    <subcellularLocation>
        <location evidence="3">Cytoplasmic vesicle</location>
        <location evidence="3">COPII-coated vesicle membrane</location>
        <topology evidence="3">Multi-pass membrane protein</topology>
    </subcellularLocation>
    <subcellularLocation>
        <location evidence="1">Endoplasmic reticulum</location>
    </subcellularLocation>
    <subcellularLocation>
        <location evidence="2">Golgi apparatus membrane</location>
    </subcellularLocation>
</comment>
<feature type="transmembrane region" description="Helical" evidence="20">
    <location>
        <begin position="461"/>
        <end position="485"/>
    </location>
</feature>
<feature type="transmembrane region" description="Helical" evidence="20">
    <location>
        <begin position="392"/>
        <end position="411"/>
    </location>
</feature>
<dbReference type="PROSITE" id="PS50156">
    <property type="entry name" value="SSD"/>
    <property type="match status" value="1"/>
</dbReference>
<dbReference type="InterPro" id="IPR030225">
    <property type="entry name" value="SCAP"/>
</dbReference>
<feature type="transmembrane region" description="Helical" evidence="20">
    <location>
        <begin position="506"/>
        <end position="524"/>
    </location>
</feature>
<evidence type="ECO:0000256" key="8">
    <source>
        <dbReference type="ARBA" id="ARBA00022737"/>
    </source>
</evidence>
<feature type="region of interest" description="Disordered" evidence="19">
    <location>
        <begin position="1045"/>
        <end position="1077"/>
    </location>
</feature>
<dbReference type="InterPro" id="IPR019775">
    <property type="entry name" value="WD40_repeat_CS"/>
</dbReference>
<dbReference type="InterPro" id="IPR001680">
    <property type="entry name" value="WD40_rpt"/>
</dbReference>
<evidence type="ECO:0000256" key="9">
    <source>
        <dbReference type="ARBA" id="ARBA00022824"/>
    </source>
</evidence>
<dbReference type="GO" id="GO:0005789">
    <property type="term" value="C:endoplasmic reticulum membrane"/>
    <property type="evidence" value="ECO:0007669"/>
    <property type="project" value="InterPro"/>
</dbReference>
<name>A0A9D4CA42_DREPO</name>
<sequence length="1516" mass="172265">MVAVPAQGSSLSPDKILQYAMMYQILLPLVDAIVGRRQVTSQETYGVACPPSDRVYVRFARHVVQDRHSKGMPTKFLLHGVDTVIWRIIMLDPANCSTLMQAIRERVSQVYYTHGLFCASHPISILVTVCGIILFMCYPLLYVPLPGNIPVEYNSPVKGFHPPPESIQRRDKSFADKDVTSIPRWYRGPAVAYIQQIVVKATVSPWEPTEHDPLDALIAPLGRLFHLLDEVERFRQQHWDDAAADRSLVDCCLRVSEPVWGRHTEKLLPEYGCLLLSPANLWLKNRDRFIADKEVLKTIYKRYNQALDAPPGLRDILFGLPWKQTGVSRYFIRNRQRTISYAITLVLKSYEERFVSGLLRHLESLYPETAGNANNSEVDHIVHLHYKNVNIYFEYTHLIVLYLVVLLYIYFSVKKIEMVKSKWGLALSAVVTVVSSLFMSVSICSIMGLNTQLNGGEVFPYLVVLIGMENVLVMTKSVVSTSIELDVADRVATGLSKEGWSITKNLLIELAIIAVGFFTFVPAIQEFCLFALVGLLTDFFLQMVFFVTVLSVDIRRMELSDLHKHKKDDNTSVAERVKFEPLFHCPFKPHRPANKTRFQHHFNLSSGVSMLATKGPTAAPRVQHESRLFQTEAIFNLPRRLRVVYFWASTRVVQRFIMVCTVMWILLILYKSGLVHHLTNTSLPGNGTEVPPSPDALEQIIKQQEQTNTGEQTRLDVLSPLTFWRGEVEDSGSVKHTNLETWRALSHTHWTTMFSYYNISIIGKYISILPSLHLSAVISPEEAIQLRVPGYQSTWSHKKPKEQSINPKIPEIQQQEIYMNGHDVSKNKNSKNDQNEGSVTTETVDKNEQRISAKESKEPEFMSEEFFRRYYPYMDPEQLKHLYYPKSRLEFIVTVSLGFLSVICMTYFIMVLYRCMCSRKYSKWRASWNKVPKNTKGNSYFKQMKQAVPIILKGHLQEIECLTCDGSVIISSCLGGQLKVWDSITGECLHTMQRKSATPPMRRKPCEGRNVEDSDAELYAEYHGNHGNPKVSSRDLDLSALQDDVAERPQMRHRRKHEPKERTPHAELNREKFEHFPDLRSTIDTNFSAMFSMPRQQIDRKGEGEKDESSSSFSQSDISEHFSNISDKSVNSSGFNFEDSFKETYEEHKKYYMESQQDEDARIFERRANRSKSWSEGDPMGDSSITELPPAPIWSLTCRGNLVVVGCGNGKIEFWDPTNGSLKCVYSNKSQGVTGVNLVGHRVIAARLDGTVDFLELETFQTTKSSTPLSPSSLNRKIKGHSRHMSHGRCGSDDLRLWDEGIHCTLVQTTQAHQRPITVLVTEGGRIVSGSQDFTLKVFRLEDYKCLYTLHGHAGAISCLYLDKCTPYAAVSGAADGTIRLWDLLTGHCVHKVKGHEATVMGLTCTDTYIISSGLDDKLCVWERKRGHLLYSVEMETSCGTSMAILCNNFVVTGGQGCLYLWDLHKGELVRTVSLRQGSSAPFLHHVHSLESSTIVCDYGNEVKVIHFPMVLEKKE</sequence>
<dbReference type="GO" id="GO:0032936">
    <property type="term" value="C:SREBP-SCAP complex"/>
    <property type="evidence" value="ECO:0007669"/>
    <property type="project" value="TreeGrafter"/>
</dbReference>
<evidence type="ECO:0000256" key="18">
    <source>
        <dbReference type="PROSITE-ProRule" id="PRU00221"/>
    </source>
</evidence>
<keyword evidence="9" id="KW-0256">Endoplasmic reticulum</keyword>
<feature type="compositionally biased region" description="Basic and acidic residues" evidence="19">
    <location>
        <begin position="1058"/>
        <end position="1077"/>
    </location>
</feature>
<dbReference type="PANTHER" id="PTHR46378:SF1">
    <property type="entry name" value="STEROL REGULATORY ELEMENT-BINDING PROTEIN CLEAVAGE-ACTIVATING PROTEIN"/>
    <property type="match status" value="1"/>
</dbReference>
<evidence type="ECO:0000313" key="23">
    <source>
        <dbReference type="Proteomes" id="UP000828390"/>
    </source>
</evidence>
<keyword evidence="12" id="KW-0446">Lipid-binding</keyword>
<dbReference type="SUPFAM" id="SSF50998">
    <property type="entry name" value="Quinoprotein alcohol dehydrogenase-like"/>
    <property type="match status" value="2"/>
</dbReference>
<dbReference type="PANTHER" id="PTHR46378">
    <property type="entry name" value="STEROL REGULATORY ELEMENT-BINDING PROTEIN CLEAVAGE-ACTIVATING PROTEIN"/>
    <property type="match status" value="1"/>
</dbReference>
<evidence type="ECO:0000256" key="17">
    <source>
        <dbReference type="ARBA" id="ARBA00045958"/>
    </source>
</evidence>
<reference evidence="22" key="2">
    <citation type="submission" date="2020-11" db="EMBL/GenBank/DDBJ databases">
        <authorList>
            <person name="McCartney M.A."/>
            <person name="Auch B."/>
            <person name="Kono T."/>
            <person name="Mallez S."/>
            <person name="Becker A."/>
            <person name="Gohl D.M."/>
            <person name="Silverstein K.A.T."/>
            <person name="Koren S."/>
            <person name="Bechman K.B."/>
            <person name="Herman A."/>
            <person name="Abrahante J.E."/>
            <person name="Garbe J."/>
        </authorList>
    </citation>
    <scope>NUCLEOTIDE SEQUENCE</scope>
    <source>
        <strain evidence="22">Duluth1</strain>
        <tissue evidence="22">Whole animal</tissue>
    </source>
</reference>
<dbReference type="SUPFAM" id="SSF82866">
    <property type="entry name" value="Multidrug efflux transporter AcrB transmembrane domain"/>
    <property type="match status" value="1"/>
</dbReference>
<dbReference type="PROSITE" id="PS00678">
    <property type="entry name" value="WD_REPEATS_1"/>
    <property type="match status" value="1"/>
</dbReference>